<reference evidence="1" key="1">
    <citation type="submission" date="2022-12" db="EMBL/GenBank/DDBJ databases">
        <authorList>
            <person name="Petersen C."/>
        </authorList>
    </citation>
    <scope>NUCLEOTIDE SEQUENCE</scope>
    <source>
        <strain evidence="1">IBT 3081</strain>
    </source>
</reference>
<dbReference type="AlphaFoldDB" id="A0A9W9STX3"/>
<comment type="caution">
    <text evidence="1">The sequence shown here is derived from an EMBL/GenBank/DDBJ whole genome shotgun (WGS) entry which is preliminary data.</text>
</comment>
<dbReference type="GeneID" id="81457262"/>
<dbReference type="RefSeq" id="XP_056582214.1">
    <property type="nucleotide sequence ID" value="XM_056718079.1"/>
</dbReference>
<organism evidence="1 2">
    <name type="scientific">Penicillium concentricum</name>
    <dbReference type="NCBI Taxonomy" id="293559"/>
    <lineage>
        <taxon>Eukaryota</taxon>
        <taxon>Fungi</taxon>
        <taxon>Dikarya</taxon>
        <taxon>Ascomycota</taxon>
        <taxon>Pezizomycotina</taxon>
        <taxon>Eurotiomycetes</taxon>
        <taxon>Eurotiomycetidae</taxon>
        <taxon>Eurotiales</taxon>
        <taxon>Aspergillaceae</taxon>
        <taxon>Penicillium</taxon>
    </lineage>
</organism>
<evidence type="ECO:0000313" key="1">
    <source>
        <dbReference type="EMBL" id="KAJ5382438.1"/>
    </source>
</evidence>
<dbReference type="Proteomes" id="UP001147752">
    <property type="component" value="Unassembled WGS sequence"/>
</dbReference>
<keyword evidence="2" id="KW-1185">Reference proteome</keyword>
<gene>
    <name evidence="1" type="ORF">N7517_000349</name>
</gene>
<proteinExistence type="predicted"/>
<accession>A0A9W9STX3</accession>
<sequence length="81" mass="8455">MSITATDTSQTFPALVSANSHFQLSLVSLLRCVFDASSVDMQIKPEGDFYHPRASPFDTTPGSASVGLVAPPITGPAVAKC</sequence>
<reference evidence="1" key="2">
    <citation type="journal article" date="2023" name="IMA Fungus">
        <title>Comparative genomic study of the Penicillium genus elucidates a diverse pangenome and 15 lateral gene transfer events.</title>
        <authorList>
            <person name="Petersen C."/>
            <person name="Sorensen T."/>
            <person name="Nielsen M.R."/>
            <person name="Sondergaard T.E."/>
            <person name="Sorensen J.L."/>
            <person name="Fitzpatrick D.A."/>
            <person name="Frisvad J.C."/>
            <person name="Nielsen K.L."/>
        </authorList>
    </citation>
    <scope>NUCLEOTIDE SEQUENCE</scope>
    <source>
        <strain evidence="1">IBT 3081</strain>
    </source>
</reference>
<name>A0A9W9STX3_9EURO</name>
<evidence type="ECO:0000313" key="2">
    <source>
        <dbReference type="Proteomes" id="UP001147752"/>
    </source>
</evidence>
<protein>
    <submittedName>
        <fullName evidence="1">Uncharacterized protein</fullName>
    </submittedName>
</protein>
<dbReference type="EMBL" id="JAPZBT010000001">
    <property type="protein sequence ID" value="KAJ5382438.1"/>
    <property type="molecule type" value="Genomic_DNA"/>
</dbReference>